<dbReference type="InterPro" id="IPR010721">
    <property type="entry name" value="UstE-like"/>
</dbReference>
<feature type="transmembrane region" description="Helical" evidence="1">
    <location>
        <begin position="154"/>
        <end position="178"/>
    </location>
</feature>
<dbReference type="HOGENOM" id="CLU_065850_0_0_1"/>
<dbReference type="OMA" id="AAFHIWH"/>
<keyword evidence="3" id="KW-1185">Reference proteome</keyword>
<dbReference type="AlphaFoldDB" id="D8Q9J5"/>
<dbReference type="PANTHER" id="PTHR32251:SF15">
    <property type="entry name" value="3-OXO-5-ALPHA-STEROID 4-DEHYDROGENASE (DUF1295)"/>
    <property type="match status" value="1"/>
</dbReference>
<dbReference type="PROSITE" id="PS50244">
    <property type="entry name" value="S5A_REDUCTASE"/>
    <property type="match status" value="1"/>
</dbReference>
<dbReference type="Gene3D" id="1.20.120.1630">
    <property type="match status" value="1"/>
</dbReference>
<sequence length="276" mass="29715">MADDSRAPQEAAWKAPLIRGLYQRSFAGIIVTIVGRSADIPFQYVLFKKGYAVSLFARVGILSQPDVAQAALTTGAGVGGLGPVPTLLLGIYTIASMRHIYWVTMTNTMYFGPTGGAIVAVYNSLLNTANTFMVAYGATSLVRAAANAATSNSIAGWATSLGWAGLGLFLSGIAIEMLSEESRKKFKKDPRNKGKVDGTGLFGVVRHPNYLGYTLWRTGASLATGSIPAAVISLLWQINSFAGSIPDLTQYMAHRYGQQWTEYEKRVPYKIIPGLY</sequence>
<evidence type="ECO:0000313" key="2">
    <source>
        <dbReference type="EMBL" id="EFI95241.1"/>
    </source>
</evidence>
<keyword evidence="1" id="KW-1133">Transmembrane helix</keyword>
<dbReference type="PANTHER" id="PTHR32251">
    <property type="entry name" value="3-OXO-5-ALPHA-STEROID 4-DEHYDROGENASE"/>
    <property type="match status" value="1"/>
</dbReference>
<evidence type="ECO:0000256" key="1">
    <source>
        <dbReference type="SAM" id="Phobius"/>
    </source>
</evidence>
<keyword evidence="1" id="KW-0812">Transmembrane</keyword>
<gene>
    <name evidence="2" type="ORF">SCHCODRAFT_57133</name>
</gene>
<dbReference type="InParanoid" id="D8Q9J5"/>
<dbReference type="EMBL" id="GL377308">
    <property type="protein sequence ID" value="EFI95241.1"/>
    <property type="molecule type" value="Genomic_DNA"/>
</dbReference>
<dbReference type="Pfam" id="PF06966">
    <property type="entry name" value="DUF1295"/>
    <property type="match status" value="1"/>
</dbReference>
<keyword evidence="1" id="KW-0472">Membrane</keyword>
<evidence type="ECO:0000313" key="3">
    <source>
        <dbReference type="Proteomes" id="UP000007431"/>
    </source>
</evidence>
<proteinExistence type="predicted"/>
<dbReference type="STRING" id="578458.D8Q9J5"/>
<name>D8Q9J5_SCHCM</name>
<dbReference type="Proteomes" id="UP000007431">
    <property type="component" value="Unassembled WGS sequence"/>
</dbReference>
<reference evidence="2 3" key="1">
    <citation type="journal article" date="2010" name="Nat. Biotechnol.">
        <title>Genome sequence of the model mushroom Schizophyllum commune.</title>
        <authorList>
            <person name="Ohm R.A."/>
            <person name="de Jong J.F."/>
            <person name="Lugones L.G."/>
            <person name="Aerts A."/>
            <person name="Kothe E."/>
            <person name="Stajich J.E."/>
            <person name="de Vries R.P."/>
            <person name="Record E."/>
            <person name="Levasseur A."/>
            <person name="Baker S.E."/>
            <person name="Bartholomew K.A."/>
            <person name="Coutinho P.M."/>
            <person name="Erdmann S."/>
            <person name="Fowler T.J."/>
            <person name="Gathman A.C."/>
            <person name="Lombard V."/>
            <person name="Henrissat B."/>
            <person name="Knabe N."/>
            <person name="Kuees U."/>
            <person name="Lilly W.W."/>
            <person name="Lindquist E."/>
            <person name="Lucas S."/>
            <person name="Magnuson J.K."/>
            <person name="Piumi F."/>
            <person name="Raudaskoski M."/>
            <person name="Salamov A."/>
            <person name="Schmutz J."/>
            <person name="Schwarze F.W.M.R."/>
            <person name="vanKuyk P.A."/>
            <person name="Horton J.S."/>
            <person name="Grigoriev I.V."/>
            <person name="Woesten H.A.B."/>
        </authorList>
    </citation>
    <scope>NUCLEOTIDE SEQUENCE [LARGE SCALE GENOMIC DNA]</scope>
    <source>
        <strain evidence="3">H4-8 / FGSC 9210</strain>
    </source>
</reference>
<dbReference type="VEuPathDB" id="FungiDB:SCHCODRAFT_02583366"/>
<organism evidence="3">
    <name type="scientific">Schizophyllum commune (strain H4-8 / FGSC 9210)</name>
    <name type="common">Split gill fungus</name>
    <dbReference type="NCBI Taxonomy" id="578458"/>
    <lineage>
        <taxon>Eukaryota</taxon>
        <taxon>Fungi</taxon>
        <taxon>Dikarya</taxon>
        <taxon>Basidiomycota</taxon>
        <taxon>Agaricomycotina</taxon>
        <taxon>Agaricomycetes</taxon>
        <taxon>Agaricomycetidae</taxon>
        <taxon>Agaricales</taxon>
        <taxon>Schizophyllaceae</taxon>
        <taxon>Schizophyllum</taxon>
    </lineage>
</organism>
<accession>D8Q9J5</accession>
<dbReference type="eggNOG" id="ENOG502RZZ4">
    <property type="taxonomic scope" value="Eukaryota"/>
</dbReference>
<protein>
    <submittedName>
        <fullName evidence="2">Uncharacterized protein</fullName>
    </submittedName>
</protein>
<dbReference type="GO" id="GO:0016020">
    <property type="term" value="C:membrane"/>
    <property type="evidence" value="ECO:0007669"/>
    <property type="project" value="TreeGrafter"/>
</dbReference>